<proteinExistence type="predicted"/>
<feature type="compositionally biased region" description="Basic and acidic residues" evidence="2">
    <location>
        <begin position="420"/>
        <end position="431"/>
    </location>
</feature>
<name>A0A3Q0ISC1_DIACI</name>
<evidence type="ECO:0000313" key="4">
    <source>
        <dbReference type="Proteomes" id="UP000079169"/>
    </source>
</evidence>
<keyword evidence="1" id="KW-0175">Coiled coil</keyword>
<feature type="compositionally biased region" description="Polar residues" evidence="2">
    <location>
        <begin position="160"/>
        <end position="169"/>
    </location>
</feature>
<dbReference type="GeneID" id="103508908"/>
<feature type="compositionally biased region" description="Basic and acidic residues" evidence="2">
    <location>
        <begin position="293"/>
        <end position="303"/>
    </location>
</feature>
<feature type="compositionally biased region" description="Basic and acidic residues" evidence="2">
    <location>
        <begin position="389"/>
        <end position="407"/>
    </location>
</feature>
<evidence type="ECO:0000256" key="2">
    <source>
        <dbReference type="SAM" id="MobiDB-lite"/>
    </source>
</evidence>
<feature type="compositionally biased region" description="Low complexity" evidence="2">
    <location>
        <begin position="334"/>
        <end position="343"/>
    </location>
</feature>
<feature type="compositionally biased region" description="Low complexity" evidence="2">
    <location>
        <begin position="878"/>
        <end position="897"/>
    </location>
</feature>
<feature type="compositionally biased region" description="Basic and acidic residues" evidence="2">
    <location>
        <begin position="344"/>
        <end position="375"/>
    </location>
</feature>
<evidence type="ECO:0000313" key="5">
    <source>
        <dbReference type="RefSeq" id="XP_026679176.1"/>
    </source>
</evidence>
<dbReference type="AlphaFoldDB" id="A0A3Q0ISC1"/>
<protein>
    <submittedName>
        <fullName evidence="5">Pre-mRNA cleavage complex 2 protein Pcf11-like</fullName>
    </submittedName>
</protein>
<feature type="compositionally biased region" description="Basic and acidic residues" evidence="2">
    <location>
        <begin position="766"/>
        <end position="787"/>
    </location>
</feature>
<dbReference type="InterPro" id="IPR048830">
    <property type="entry name" value="PCF11_helical"/>
</dbReference>
<feature type="compositionally biased region" description="Basic and acidic residues" evidence="2">
    <location>
        <begin position="258"/>
        <end position="268"/>
    </location>
</feature>
<accession>A0A3Q0ISC1</accession>
<feature type="compositionally biased region" description="Pro residues" evidence="2">
    <location>
        <begin position="912"/>
        <end position="921"/>
    </location>
</feature>
<keyword evidence="4" id="KW-1185">Reference proteome</keyword>
<feature type="compositionally biased region" description="Low complexity" evidence="2">
    <location>
        <begin position="170"/>
        <end position="184"/>
    </location>
</feature>
<organism evidence="4 5">
    <name type="scientific">Diaphorina citri</name>
    <name type="common">Asian citrus psyllid</name>
    <dbReference type="NCBI Taxonomy" id="121845"/>
    <lineage>
        <taxon>Eukaryota</taxon>
        <taxon>Metazoa</taxon>
        <taxon>Ecdysozoa</taxon>
        <taxon>Arthropoda</taxon>
        <taxon>Hexapoda</taxon>
        <taxon>Insecta</taxon>
        <taxon>Pterygota</taxon>
        <taxon>Neoptera</taxon>
        <taxon>Paraneoptera</taxon>
        <taxon>Hemiptera</taxon>
        <taxon>Sternorrhyncha</taxon>
        <taxon>Psylloidea</taxon>
        <taxon>Psyllidae</taxon>
        <taxon>Diaphorininae</taxon>
        <taxon>Diaphorina</taxon>
    </lineage>
</organism>
<feature type="region of interest" description="Disordered" evidence="2">
    <location>
        <begin position="834"/>
        <end position="933"/>
    </location>
</feature>
<gene>
    <name evidence="5" type="primary">LOC103508908</name>
</gene>
<feature type="compositionally biased region" description="Low complexity" evidence="2">
    <location>
        <begin position="408"/>
        <end position="419"/>
    </location>
</feature>
<feature type="compositionally biased region" description="Pro residues" evidence="2">
    <location>
        <begin position="717"/>
        <end position="730"/>
    </location>
</feature>
<feature type="region of interest" description="Disordered" evidence="2">
    <location>
        <begin position="589"/>
        <end position="674"/>
    </location>
</feature>
<feature type="region of interest" description="Disordered" evidence="2">
    <location>
        <begin position="252"/>
        <end position="493"/>
    </location>
</feature>
<reference evidence="5" key="1">
    <citation type="submission" date="2025-08" db="UniProtKB">
        <authorList>
            <consortium name="RefSeq"/>
        </authorList>
    </citation>
    <scope>IDENTIFICATION</scope>
</reference>
<feature type="compositionally biased region" description="Basic and acidic residues" evidence="2">
    <location>
        <begin position="447"/>
        <end position="457"/>
    </location>
</feature>
<feature type="region of interest" description="Disordered" evidence="2">
    <location>
        <begin position="712"/>
        <end position="799"/>
    </location>
</feature>
<dbReference type="Pfam" id="PF20845">
    <property type="entry name" value="Pcf11_helical"/>
    <property type="match status" value="1"/>
</dbReference>
<feature type="compositionally biased region" description="Basic and acidic residues" evidence="2">
    <location>
        <begin position="464"/>
        <end position="479"/>
    </location>
</feature>
<dbReference type="Proteomes" id="UP000079169">
    <property type="component" value="Unplaced"/>
</dbReference>
<dbReference type="STRING" id="121845.A0A3Q0ISC1"/>
<feature type="coiled-coil region" evidence="1">
    <location>
        <begin position="54"/>
        <end position="100"/>
    </location>
</feature>
<feature type="domain" description="Pre-mRNA cleavage complex 2 protein Pcf11 helical" evidence="3">
    <location>
        <begin position="58"/>
        <end position="90"/>
    </location>
</feature>
<sequence>MFKLRTTWDGVFPEECLNQLDIGVNQIDRAWPIKSAMAMAAVGAPAVTLSSSAIEASKETLLKKQKELLELQKKRLELELLQTKAKLEEQERQKEKLQIQQDVKTLLPQLKEDVAKLLSAPNPNLEKAKEFKSKLEQINAIVAAQHSMNDSEVVPVSPDASVTKTSSRTSVASSKVKQSRSSSSSGGGVPVPQNAVKPTTSAAPFVNPFIKHSTHPASSLPSEVIPSVPQRVSINPVSSDLVTAVAVRRTAAGNHPPAVRDPRLRRSENTSAPPPPPVTPVATTFTVTISDPISDKKKIERRERKSSHNSNETPSNEDLFGNGDSYRKKEKSKSSSSSRSSSSSKDRRDDKSDSGKKSSKSESSSEKRQKDRESETTSSPGKHQSNKKTSNEKPSTKSKSDDVRTSKSSESVPVASSVVDKARKDKSEKPPLLKPHQLPPIPKLKKKTSETKSETDSQVKSSSKTKESAEEKSSSESKKSNTSKPYKSMELSTLEETIRLKKQQIEDELRANAKNLQELVEKNKKEKNVINNSAKEDDLKDKSLDSSVEDIANVDDIIRMKKPEVAPSKYNMDVDYNETDIDDIIRMRKQEKKTKDDHVMNNAKPDSRMEVDEHTTQEDSATGKIQINVEPVKDAPTSVIVKARTDENEHPNKGNEKKVENAVTEEKKTSPPRPRLFIKNIALLTKPQTPPSQDLEEISEVIFGFGMQDVDLRNPRPTGPRLPSPPPPPIISKEDAAIAPGSPTQQTSAGGKAEKRKIRVKPYAQLEKKYDISPDDGSKNYDTDMRHLATPTAPTTPSRNVKAIVKQAEIDLKNGSISFADYSNILRRLSSLHTEPSTPKVSESEQPPSLPVTDHISPPPLPPIGLLDDDPVLDDSESSPPNTLPSSLPVSLPSSQSIQPTMPMPMLAQPGPDGPTQPQPVPGYAYPGPTSGP</sequence>
<feature type="compositionally biased region" description="Acidic residues" evidence="2">
    <location>
        <begin position="867"/>
        <end position="877"/>
    </location>
</feature>
<feature type="region of interest" description="Disordered" evidence="2">
    <location>
        <begin position="149"/>
        <end position="199"/>
    </location>
</feature>
<evidence type="ECO:0000259" key="3">
    <source>
        <dbReference type="Pfam" id="PF20845"/>
    </source>
</evidence>
<evidence type="ECO:0000256" key="1">
    <source>
        <dbReference type="SAM" id="Coils"/>
    </source>
</evidence>
<feature type="compositionally biased region" description="Basic and acidic residues" evidence="2">
    <location>
        <begin position="643"/>
        <end position="669"/>
    </location>
</feature>
<feature type="compositionally biased region" description="Polar residues" evidence="2">
    <location>
        <begin position="834"/>
        <end position="847"/>
    </location>
</feature>
<dbReference type="RefSeq" id="XP_026679176.1">
    <property type="nucleotide sequence ID" value="XM_026823375.1"/>
</dbReference>
<feature type="compositionally biased region" description="Basic and acidic residues" evidence="2">
    <location>
        <begin position="589"/>
        <end position="617"/>
    </location>
</feature>
<feature type="region of interest" description="Disordered" evidence="2">
    <location>
        <begin position="520"/>
        <end position="542"/>
    </location>
</feature>
<dbReference type="KEGG" id="dci:103508908"/>
<dbReference type="PaxDb" id="121845-A0A3Q0ISC1"/>